<evidence type="ECO:0000313" key="1">
    <source>
        <dbReference type="EMBL" id="ABC82997.1"/>
    </source>
</evidence>
<dbReference type="Proteomes" id="UP000001935">
    <property type="component" value="Chromosome"/>
</dbReference>
<evidence type="ECO:0008006" key="3">
    <source>
        <dbReference type="Google" id="ProtNLM"/>
    </source>
</evidence>
<dbReference type="AlphaFoldDB" id="Q2IEJ3"/>
<gene>
    <name evidence="1" type="ordered locus">Adeh_3229</name>
</gene>
<name>Q2IEJ3_ANADE</name>
<protein>
    <recommendedName>
        <fullName evidence="3">DUF4145 domain-containing protein</fullName>
    </recommendedName>
</protein>
<sequence>MSDIGDPVKAATKGAKHEAPPGLKLSLLSNGIDFIQSGIEHFFLKDDPDPRSHKYAILHLFAGVLLLLKERLRQEHWSLIFKDVARAGESDAKTVDFDEALQRLKSCSKIRISDRDAKLLRKAQLLRNRLEHYEFELNLQESQNLIGRLSEFTYLFLRDNLATDLERHLSPEVWERLRDLREIARRLEQERHEAWLRRTAKYRELSSEDLIAIREELEPYHPKHNPDPVDAQWCDSCGTESLVCVENGIAVCTNPECRAIETVGECMRCYAPVIGGGDLCDGCQDYINSDNS</sequence>
<dbReference type="STRING" id="290397.Adeh_3229"/>
<dbReference type="KEGG" id="ade:Adeh_3229"/>
<organism evidence="1 2">
    <name type="scientific">Anaeromyxobacter dehalogenans (strain 2CP-C)</name>
    <dbReference type="NCBI Taxonomy" id="290397"/>
    <lineage>
        <taxon>Bacteria</taxon>
        <taxon>Pseudomonadati</taxon>
        <taxon>Myxococcota</taxon>
        <taxon>Myxococcia</taxon>
        <taxon>Myxococcales</taxon>
        <taxon>Cystobacterineae</taxon>
        <taxon>Anaeromyxobacteraceae</taxon>
        <taxon>Anaeromyxobacter</taxon>
    </lineage>
</organism>
<dbReference type="EMBL" id="CP000251">
    <property type="protein sequence ID" value="ABC82997.1"/>
    <property type="molecule type" value="Genomic_DNA"/>
</dbReference>
<dbReference type="OrthoDB" id="3818700at2"/>
<evidence type="ECO:0000313" key="2">
    <source>
        <dbReference type="Proteomes" id="UP000001935"/>
    </source>
</evidence>
<proteinExistence type="predicted"/>
<dbReference type="RefSeq" id="WP_011422279.1">
    <property type="nucleotide sequence ID" value="NC_007760.1"/>
</dbReference>
<dbReference type="HOGENOM" id="CLU_811145_0_0_7"/>
<reference evidence="1 2" key="1">
    <citation type="submission" date="2006-01" db="EMBL/GenBank/DDBJ databases">
        <title>Complete sequence of Anaeromyxobacter dehalogenans 2CP-C.</title>
        <authorList>
            <consortium name="US DOE Joint Genome Institute"/>
            <person name="Copeland A."/>
            <person name="Lucas S."/>
            <person name="Lapidus A."/>
            <person name="Barry K."/>
            <person name="Detter J.C."/>
            <person name="Glavina T."/>
            <person name="Hammon N."/>
            <person name="Israni S."/>
            <person name="Pitluck S."/>
            <person name="Brettin T."/>
            <person name="Bruce D."/>
            <person name="Han C."/>
            <person name="Tapia R."/>
            <person name="Gilna P."/>
            <person name="Kiss H."/>
            <person name="Schmutz J."/>
            <person name="Larimer F."/>
            <person name="Land M."/>
            <person name="Kyrpides N."/>
            <person name="Anderson I."/>
            <person name="Sanford R.A."/>
            <person name="Ritalahti K.M."/>
            <person name="Thomas H.S."/>
            <person name="Kirby J.R."/>
            <person name="Zhulin I.B."/>
            <person name="Loeffler F.E."/>
            <person name="Richardson P."/>
        </authorList>
    </citation>
    <scope>NUCLEOTIDE SEQUENCE [LARGE SCALE GENOMIC DNA]</scope>
    <source>
        <strain evidence="1 2">2CP-C</strain>
    </source>
</reference>
<accession>Q2IEJ3</accession>
<dbReference type="eggNOG" id="COG0675">
    <property type="taxonomic scope" value="Bacteria"/>
</dbReference>